<evidence type="ECO:0000313" key="2">
    <source>
        <dbReference type="Proteomes" id="UP000643672"/>
    </source>
</evidence>
<accession>A0A8H8XF27</accession>
<organism evidence="1 2">
    <name type="scientific">Bathymodiolus thermophilus thioautotrophic gill symbiont</name>
    <dbReference type="NCBI Taxonomy" id="2360"/>
    <lineage>
        <taxon>Bacteria</taxon>
        <taxon>Pseudomonadati</taxon>
        <taxon>Pseudomonadota</taxon>
        <taxon>Gammaproteobacteria</taxon>
        <taxon>sulfur-oxidizing symbionts</taxon>
    </lineage>
</organism>
<evidence type="ECO:0000313" key="1">
    <source>
        <dbReference type="EMBL" id="CAB5504348.1"/>
    </source>
</evidence>
<name>A0A8H8XF27_9GAMM</name>
<comment type="caution">
    <text evidence="1">The sequence shown here is derived from an EMBL/GenBank/DDBJ whole genome shotgun (WGS) entry which is preliminary data.</text>
</comment>
<gene>
    <name evidence="1" type="ORF">THERMOS_1942</name>
</gene>
<protein>
    <submittedName>
        <fullName evidence="1">Uncharacterized protein</fullName>
    </submittedName>
</protein>
<proteinExistence type="predicted"/>
<sequence length="362" mass="42436">MLINNSKTREPIAVWFLQDEIDIDSKKQLPPPQEITLGWDSFRKKLKEENILYEEIKDERWIEKPTNEQHYYEDFGREKLLVGKYVVIDGCHSLTKKINTSTNITVDNLNICLFNNILILGRNQTYDRSSCLFFNAKPKYRENILNGKQPLREARYYRESNDHSNDPMEGLLRKQSCHTHNIGEIYFEQLPSESYIFSLHDNPDGIEKFGSDLFKINDVVKWVNEIYLQVDNYWLLKRDDYVGCIIYFDKVAYSNNKEIEKLGLLTESETNHICKMCNINVNEKINKPIAITEYILANHFFKALELGLLTKPLEYEHESEVRLIVTPMFSNKDKDGYLLNEHEGESSIDMNLKGSLVSLINQ</sequence>
<reference evidence="1 2" key="1">
    <citation type="submission" date="2020-05" db="EMBL/GenBank/DDBJ databases">
        <authorList>
            <person name="Petersen J."/>
            <person name="Sayavedra L."/>
        </authorList>
    </citation>
    <scope>NUCLEOTIDE SEQUENCE [LARGE SCALE GENOMIC DNA]</scope>
    <source>
        <strain evidence="1">B thermophilus SOXS</strain>
    </source>
</reference>
<dbReference type="RefSeq" id="WP_202763344.1">
    <property type="nucleotide sequence ID" value="NZ_CAESAQ020000078.1"/>
</dbReference>
<dbReference type="AlphaFoldDB" id="A0A8H8XF27"/>
<dbReference type="Proteomes" id="UP000643672">
    <property type="component" value="Unassembled WGS sequence"/>
</dbReference>
<dbReference type="EMBL" id="CAESAQ020000078">
    <property type="protein sequence ID" value="CAB5504348.1"/>
    <property type="molecule type" value="Genomic_DNA"/>
</dbReference>
<keyword evidence="2" id="KW-1185">Reference proteome</keyword>